<feature type="region of interest" description="Disordered" evidence="1">
    <location>
        <begin position="56"/>
        <end position="119"/>
    </location>
</feature>
<name>A0A067SJ57_GALM3</name>
<reference evidence="3" key="1">
    <citation type="journal article" date="2014" name="Proc. Natl. Acad. Sci. U.S.A.">
        <title>Extensive sampling of basidiomycete genomes demonstrates inadequacy of the white-rot/brown-rot paradigm for wood decay fungi.</title>
        <authorList>
            <person name="Riley R."/>
            <person name="Salamov A.A."/>
            <person name="Brown D.W."/>
            <person name="Nagy L.G."/>
            <person name="Floudas D."/>
            <person name="Held B.W."/>
            <person name="Levasseur A."/>
            <person name="Lombard V."/>
            <person name="Morin E."/>
            <person name="Otillar R."/>
            <person name="Lindquist E.A."/>
            <person name="Sun H."/>
            <person name="LaButti K.M."/>
            <person name="Schmutz J."/>
            <person name="Jabbour D."/>
            <person name="Luo H."/>
            <person name="Baker S.E."/>
            <person name="Pisabarro A.G."/>
            <person name="Walton J.D."/>
            <person name="Blanchette R.A."/>
            <person name="Henrissat B."/>
            <person name="Martin F."/>
            <person name="Cullen D."/>
            <person name="Hibbett D.S."/>
            <person name="Grigoriev I.V."/>
        </authorList>
    </citation>
    <scope>NUCLEOTIDE SEQUENCE [LARGE SCALE GENOMIC DNA]</scope>
    <source>
        <strain evidence="3">CBS 339.88</strain>
    </source>
</reference>
<dbReference type="EMBL" id="KL142420">
    <property type="protein sequence ID" value="KDR66813.1"/>
    <property type="molecule type" value="Genomic_DNA"/>
</dbReference>
<feature type="compositionally biased region" description="Pro residues" evidence="1">
    <location>
        <begin position="82"/>
        <end position="109"/>
    </location>
</feature>
<protein>
    <submittedName>
        <fullName evidence="2">Uncharacterized protein</fullName>
    </submittedName>
</protein>
<evidence type="ECO:0000313" key="2">
    <source>
        <dbReference type="EMBL" id="KDR66813.1"/>
    </source>
</evidence>
<dbReference type="AlphaFoldDB" id="A0A067SJ57"/>
<keyword evidence="3" id="KW-1185">Reference proteome</keyword>
<organism evidence="2 3">
    <name type="scientific">Galerina marginata (strain CBS 339.88)</name>
    <dbReference type="NCBI Taxonomy" id="685588"/>
    <lineage>
        <taxon>Eukaryota</taxon>
        <taxon>Fungi</taxon>
        <taxon>Dikarya</taxon>
        <taxon>Basidiomycota</taxon>
        <taxon>Agaricomycotina</taxon>
        <taxon>Agaricomycetes</taxon>
        <taxon>Agaricomycetidae</taxon>
        <taxon>Agaricales</taxon>
        <taxon>Agaricineae</taxon>
        <taxon>Strophariaceae</taxon>
        <taxon>Galerina</taxon>
    </lineage>
</organism>
<proteinExistence type="predicted"/>
<gene>
    <name evidence="2" type="ORF">GALMADRAFT_232370</name>
</gene>
<accession>A0A067SJ57</accession>
<dbReference type="HOGENOM" id="CLU_1165898_0_0_1"/>
<feature type="region of interest" description="Disordered" evidence="1">
    <location>
        <begin position="1"/>
        <end position="25"/>
    </location>
</feature>
<dbReference type="Proteomes" id="UP000027222">
    <property type="component" value="Unassembled WGS sequence"/>
</dbReference>
<evidence type="ECO:0000313" key="3">
    <source>
        <dbReference type="Proteomes" id="UP000027222"/>
    </source>
</evidence>
<sequence>MAFATETKGSEKGGLPRSDREEAGVEAGWTTAAAALGRCLSTFGLLFSFEFSFVPPERGEETDTDGENCPYGCVDDHGPAQAPNPTPPPPSRTEYPPYPSPSPSPPPPQSSSRASTRGLPSSSWCIQQLQVQRLQKRRHPPPLRLAPTREPAVVGRVAVAEVLRYITSAGFARSRFIIAVVDDDSGSANAWAPAPAPVVVEGRAYMRCGCADGDSKNGKVLFLEGWVDRYSALCRQDN</sequence>
<evidence type="ECO:0000256" key="1">
    <source>
        <dbReference type="SAM" id="MobiDB-lite"/>
    </source>
</evidence>